<dbReference type="GO" id="GO:0005634">
    <property type="term" value="C:nucleus"/>
    <property type="evidence" value="ECO:0007669"/>
    <property type="project" value="TreeGrafter"/>
</dbReference>
<feature type="compositionally biased region" description="Polar residues" evidence="8">
    <location>
        <begin position="781"/>
        <end position="790"/>
    </location>
</feature>
<feature type="compositionally biased region" description="Low complexity" evidence="8">
    <location>
        <begin position="63"/>
        <end position="74"/>
    </location>
</feature>
<dbReference type="PANTHER" id="PTHR24006">
    <property type="entry name" value="UBIQUITIN CARBOXYL-TERMINAL HYDROLASE"/>
    <property type="match status" value="1"/>
</dbReference>
<evidence type="ECO:0000259" key="9">
    <source>
        <dbReference type="PROSITE" id="PS50235"/>
    </source>
</evidence>
<evidence type="ECO:0000256" key="2">
    <source>
        <dbReference type="ARBA" id="ARBA00009085"/>
    </source>
</evidence>
<evidence type="ECO:0000256" key="8">
    <source>
        <dbReference type="SAM" id="MobiDB-lite"/>
    </source>
</evidence>
<feature type="compositionally biased region" description="Basic and acidic residues" evidence="8">
    <location>
        <begin position="791"/>
        <end position="807"/>
    </location>
</feature>
<keyword evidence="11" id="KW-1185">Reference proteome</keyword>
<dbReference type="GO" id="GO:0006508">
    <property type="term" value="P:proteolysis"/>
    <property type="evidence" value="ECO:0007669"/>
    <property type="project" value="UniProtKB-KW"/>
</dbReference>
<dbReference type="InterPro" id="IPR001394">
    <property type="entry name" value="Peptidase_C19_UCH"/>
</dbReference>
<dbReference type="GO" id="GO:0016579">
    <property type="term" value="P:protein deubiquitination"/>
    <property type="evidence" value="ECO:0007669"/>
    <property type="project" value="InterPro"/>
</dbReference>
<dbReference type="PANTHER" id="PTHR24006:SF758">
    <property type="entry name" value="UBIQUITIN CARBOXYL-TERMINAL HYDROLASE 36"/>
    <property type="match status" value="1"/>
</dbReference>
<feature type="compositionally biased region" description="Polar residues" evidence="8">
    <location>
        <begin position="53"/>
        <end position="62"/>
    </location>
</feature>
<feature type="compositionally biased region" description="Low complexity" evidence="8">
    <location>
        <begin position="663"/>
        <end position="675"/>
    </location>
</feature>
<feature type="region of interest" description="Disordered" evidence="8">
    <location>
        <begin position="781"/>
        <end position="881"/>
    </location>
</feature>
<dbReference type="GO" id="GO:0004843">
    <property type="term" value="F:cysteine-type deubiquitinase activity"/>
    <property type="evidence" value="ECO:0007669"/>
    <property type="project" value="UniProtKB-UniRule"/>
</dbReference>
<evidence type="ECO:0000313" key="10">
    <source>
        <dbReference type="EMBL" id="KAA0184991.1"/>
    </source>
</evidence>
<evidence type="ECO:0000256" key="1">
    <source>
        <dbReference type="ARBA" id="ARBA00000707"/>
    </source>
</evidence>
<feature type="compositionally biased region" description="Basic residues" evidence="8">
    <location>
        <begin position="808"/>
        <end position="824"/>
    </location>
</feature>
<dbReference type="Proteomes" id="UP000728185">
    <property type="component" value="Unassembled WGS sequence"/>
</dbReference>
<dbReference type="PROSITE" id="PS00972">
    <property type="entry name" value="USP_1"/>
    <property type="match status" value="1"/>
</dbReference>
<feature type="domain" description="USP" evidence="9">
    <location>
        <begin position="183"/>
        <end position="508"/>
    </location>
</feature>
<dbReference type="InterPro" id="IPR018200">
    <property type="entry name" value="USP_CS"/>
</dbReference>
<evidence type="ECO:0000256" key="6">
    <source>
        <dbReference type="ARBA" id="ARBA00022807"/>
    </source>
</evidence>
<sequence length="881" mass="96632">MSSTTAVVSNFSHHFQKQVSQEFSHIERQSSSQPCIPSHSESDTGHPPCSLHLSRQPTQNQCSTSSSSPGSSARFVSSNIDSALRNSLKPWLSSAGICNQTDSSLRLSNSMDFTRRSLTFHESLAPPLDVVIRQKIENHPNSLILSDAVTPDKHKASKDVLCTDSELACLCRSGGDHVPSQSLGLSNSGNTCYLNSVLQCLLATGPLLAYASTKHSNADNCPTTSGQLGPNKSRFCALCGLVRLVREHNHRSESASVRVPSCGFGHILPSYFLANVRAVCPGFRPYQQEDAHEFLLGLLSRMEDNTMAGLGKIPRSLSETNAIRRIFGGTVRSEVTCHTCHNVSARDEISFNLSVDITCGRSLQQCLFNYIHSEELCGQNAYKCEKCRQYRSATRRSTILQGGPILIIQFNRFSRNQKLDTRVEFPSSFNLRPFMTDNKGPPILYRLYGTVNHEGYSCRSGHYIAFTRRHGLWLSHNDCFVTPIQTTPETATGSVQKDHTKSLVADKPTKQPPNATSAAGINDASVKPVTLSTTASTASGAVQTIPKPVCGNGQISGISTPRIVFNPNVKQRPSLNTAQTTCPVNTTTSLSTASLLQTVTKSTNLTVTPPSSCVAATTKPVTYSVDSIGKNATQPSLGTFSSATVRQLLYGETPTPGLWSERSTPPLSVSASSSLNQTQVKVNGKSKSPGDHNSPRKRKHSPSLPSPEGQNDSGSGSLLSESSDSHGEPTARNKRINLCVIPTPTKQSRRVSESSSDSSIVWVPKSSLTSRLHEHPALLNHMTNGVNEDSGSSRDRSHIRSLEDKSDRKHRHRHHRHHHKKRKYRLDDTNLCRDGRGKHHYRTPCSHRKEHRNGDRKHSRPNHQNTNCTVFHRPHNLSRPN</sequence>
<protein>
    <recommendedName>
        <fullName evidence="7">Ubiquitin carboxyl-terminal hydrolase</fullName>
        <ecNumber evidence="7">3.4.19.12</ecNumber>
    </recommendedName>
</protein>
<comment type="caution">
    <text evidence="10">The sequence shown here is derived from an EMBL/GenBank/DDBJ whole genome shotgun (WGS) entry which is preliminary data.</text>
</comment>
<feature type="compositionally biased region" description="Low complexity" evidence="8">
    <location>
        <begin position="712"/>
        <end position="722"/>
    </location>
</feature>
<feature type="compositionally biased region" description="Polar residues" evidence="8">
    <location>
        <begin position="19"/>
        <end position="35"/>
    </location>
</feature>
<reference evidence="10" key="1">
    <citation type="submission" date="2019-05" db="EMBL/GenBank/DDBJ databases">
        <title>Annotation for the trematode Fasciolopsis buski.</title>
        <authorList>
            <person name="Choi Y.-J."/>
        </authorList>
    </citation>
    <scope>NUCLEOTIDE SEQUENCE</scope>
    <source>
        <strain evidence="10">HT</strain>
        <tissue evidence="10">Whole worm</tissue>
    </source>
</reference>
<dbReference type="EMBL" id="LUCM01010783">
    <property type="protein sequence ID" value="KAA0184991.1"/>
    <property type="molecule type" value="Genomic_DNA"/>
</dbReference>
<dbReference type="EC" id="3.4.19.12" evidence="7"/>
<keyword evidence="6 7" id="KW-0788">Thiol protease</keyword>
<evidence type="ECO:0000256" key="5">
    <source>
        <dbReference type="ARBA" id="ARBA00022801"/>
    </source>
</evidence>
<feature type="region of interest" description="Disordered" evidence="8">
    <location>
        <begin position="655"/>
        <end position="761"/>
    </location>
</feature>
<evidence type="ECO:0000256" key="7">
    <source>
        <dbReference type="RuleBase" id="RU366025"/>
    </source>
</evidence>
<feature type="region of interest" description="Disordered" evidence="8">
    <location>
        <begin position="488"/>
        <end position="522"/>
    </location>
</feature>
<accession>A0A8E0VGR3</accession>
<dbReference type="InterPro" id="IPR050164">
    <property type="entry name" value="Peptidase_C19"/>
</dbReference>
<evidence type="ECO:0000256" key="4">
    <source>
        <dbReference type="ARBA" id="ARBA00022786"/>
    </source>
</evidence>
<dbReference type="GO" id="GO:0005829">
    <property type="term" value="C:cytosol"/>
    <property type="evidence" value="ECO:0007669"/>
    <property type="project" value="TreeGrafter"/>
</dbReference>
<dbReference type="PROSITE" id="PS00973">
    <property type="entry name" value="USP_2"/>
    <property type="match status" value="1"/>
</dbReference>
<evidence type="ECO:0000313" key="11">
    <source>
        <dbReference type="Proteomes" id="UP000728185"/>
    </source>
</evidence>
<feature type="region of interest" description="Disordered" evidence="8">
    <location>
        <begin position="19"/>
        <end position="74"/>
    </location>
</feature>
<organism evidence="10 11">
    <name type="scientific">Fasciolopsis buskii</name>
    <dbReference type="NCBI Taxonomy" id="27845"/>
    <lineage>
        <taxon>Eukaryota</taxon>
        <taxon>Metazoa</taxon>
        <taxon>Spiralia</taxon>
        <taxon>Lophotrochozoa</taxon>
        <taxon>Platyhelminthes</taxon>
        <taxon>Trematoda</taxon>
        <taxon>Digenea</taxon>
        <taxon>Plagiorchiida</taxon>
        <taxon>Echinostomata</taxon>
        <taxon>Echinostomatoidea</taxon>
        <taxon>Fasciolidae</taxon>
        <taxon>Fasciolopsis</taxon>
    </lineage>
</organism>
<feature type="compositionally biased region" description="Basic residues" evidence="8">
    <location>
        <begin position="836"/>
        <end position="861"/>
    </location>
</feature>
<keyword evidence="4 7" id="KW-0833">Ubl conjugation pathway</keyword>
<dbReference type="InterPro" id="IPR038765">
    <property type="entry name" value="Papain-like_cys_pep_sf"/>
</dbReference>
<keyword evidence="3 7" id="KW-0645">Protease</keyword>
<feature type="compositionally biased region" description="Basic and acidic residues" evidence="8">
    <location>
        <begin position="825"/>
        <end position="835"/>
    </location>
</feature>
<dbReference type="Gene3D" id="3.90.70.10">
    <property type="entry name" value="Cysteine proteinases"/>
    <property type="match status" value="1"/>
</dbReference>
<evidence type="ECO:0000256" key="3">
    <source>
        <dbReference type="ARBA" id="ARBA00022670"/>
    </source>
</evidence>
<dbReference type="OrthoDB" id="6284778at2759"/>
<dbReference type="SUPFAM" id="SSF54001">
    <property type="entry name" value="Cysteine proteinases"/>
    <property type="match status" value="1"/>
</dbReference>
<comment type="catalytic activity">
    <reaction evidence="1 7">
        <text>Thiol-dependent hydrolysis of ester, thioester, amide, peptide and isopeptide bonds formed by the C-terminal Gly of ubiquitin (a 76-residue protein attached to proteins as an intracellular targeting signal).</text>
        <dbReference type="EC" id="3.4.19.12"/>
    </reaction>
</comment>
<dbReference type="Pfam" id="PF00443">
    <property type="entry name" value="UCH"/>
    <property type="match status" value="1"/>
</dbReference>
<name>A0A8E0VGR3_9TREM</name>
<dbReference type="AlphaFoldDB" id="A0A8E0VGR3"/>
<gene>
    <name evidence="10" type="ORF">FBUS_00256</name>
</gene>
<keyword evidence="5 7" id="KW-0378">Hydrolase</keyword>
<dbReference type="InterPro" id="IPR028889">
    <property type="entry name" value="USP"/>
</dbReference>
<proteinExistence type="inferred from homology"/>
<dbReference type="PROSITE" id="PS50235">
    <property type="entry name" value="USP_3"/>
    <property type="match status" value="1"/>
</dbReference>
<feature type="compositionally biased region" description="Basic residues" evidence="8">
    <location>
        <begin position="872"/>
        <end position="881"/>
    </location>
</feature>
<comment type="similarity">
    <text evidence="2 7">Belongs to the peptidase C19 family.</text>
</comment>